<dbReference type="GO" id="GO:0009236">
    <property type="term" value="P:cobalamin biosynthetic process"/>
    <property type="evidence" value="ECO:0007669"/>
    <property type="project" value="InterPro"/>
</dbReference>
<protein>
    <recommendedName>
        <fullName evidence="2">Cob(I)alamin adenosyltransferase N-terminal domain-containing protein</fullName>
    </recommendedName>
</protein>
<feature type="non-terminal residue" evidence="1">
    <location>
        <position position="202"/>
    </location>
</feature>
<dbReference type="Gene3D" id="3.40.50.300">
    <property type="entry name" value="P-loop containing nucleotide triphosphate hydrolases"/>
    <property type="match status" value="1"/>
</dbReference>
<dbReference type="EMBL" id="UINC01140818">
    <property type="protein sequence ID" value="SVD28180.1"/>
    <property type="molecule type" value="Genomic_DNA"/>
</dbReference>
<gene>
    <name evidence="1" type="ORF">METZ01_LOCUS381034</name>
</gene>
<reference evidence="1" key="1">
    <citation type="submission" date="2018-05" db="EMBL/GenBank/DDBJ databases">
        <authorList>
            <person name="Lanie J.A."/>
            <person name="Ng W.-L."/>
            <person name="Kazmierczak K.M."/>
            <person name="Andrzejewski T.M."/>
            <person name="Davidsen T.M."/>
            <person name="Wayne K.J."/>
            <person name="Tettelin H."/>
            <person name="Glass J.I."/>
            <person name="Rusch D."/>
            <person name="Podicherti R."/>
            <person name="Tsui H.-C.T."/>
            <person name="Winkler M.E."/>
        </authorList>
    </citation>
    <scope>NUCLEOTIDE SEQUENCE</scope>
</reference>
<sequence>MSDTIIDLETETIGGPKIPKRPKIKHGAFQIYTGEGKGKSTASLGLMLRALGSGMHVYYVRMLKPRWKTGELKLCPEGFHPNLTFRNFPHYWALCVSKTIPEDVETMKEKMKPEMDHFHEQVRSGKYDLIIADEINYCIHRELISLEKALAIVDDRPKNLELVFTGRHAKEELIERADLVTEMRKIKHHFDQGIRARIGIEF</sequence>
<proteinExistence type="predicted"/>
<dbReference type="AlphaFoldDB" id="A0A382U1L5"/>
<organism evidence="1">
    <name type="scientific">marine metagenome</name>
    <dbReference type="NCBI Taxonomy" id="408172"/>
    <lineage>
        <taxon>unclassified sequences</taxon>
        <taxon>metagenomes</taxon>
        <taxon>ecological metagenomes</taxon>
    </lineage>
</organism>
<dbReference type="GO" id="GO:0005524">
    <property type="term" value="F:ATP binding"/>
    <property type="evidence" value="ECO:0007669"/>
    <property type="project" value="InterPro"/>
</dbReference>
<dbReference type="PIRSF" id="PIRSF015617">
    <property type="entry name" value="Adensltrnsf_CobA"/>
    <property type="match status" value="1"/>
</dbReference>
<evidence type="ECO:0008006" key="2">
    <source>
        <dbReference type="Google" id="ProtNLM"/>
    </source>
</evidence>
<dbReference type="Pfam" id="PF02572">
    <property type="entry name" value="CobA_CobO_BtuR"/>
    <property type="match status" value="1"/>
</dbReference>
<name>A0A382U1L5_9ZZZZ</name>
<dbReference type="InterPro" id="IPR003724">
    <property type="entry name" value="CblAdoTrfase_CobA"/>
</dbReference>
<evidence type="ECO:0000313" key="1">
    <source>
        <dbReference type="EMBL" id="SVD28180.1"/>
    </source>
</evidence>
<dbReference type="SUPFAM" id="SSF52540">
    <property type="entry name" value="P-loop containing nucleoside triphosphate hydrolases"/>
    <property type="match status" value="1"/>
</dbReference>
<dbReference type="PANTHER" id="PTHR46638:SF1">
    <property type="entry name" value="CORRINOID ADENOSYLTRANSFERASE"/>
    <property type="match status" value="1"/>
</dbReference>
<accession>A0A382U1L5</accession>
<dbReference type="PANTHER" id="PTHR46638">
    <property type="entry name" value="CORRINOID ADENOSYLTRANSFERASE"/>
    <property type="match status" value="1"/>
</dbReference>
<dbReference type="GO" id="GO:0008817">
    <property type="term" value="F:corrinoid adenosyltransferase activity"/>
    <property type="evidence" value="ECO:0007669"/>
    <property type="project" value="InterPro"/>
</dbReference>
<dbReference type="InterPro" id="IPR027417">
    <property type="entry name" value="P-loop_NTPase"/>
</dbReference>